<dbReference type="KEGG" id="uli:ETAA1_08140"/>
<feature type="chain" id="PRO_5021719614" description="Rhamnogalacturonan lyase domain-containing protein" evidence="2">
    <location>
        <begin position="18"/>
        <end position="258"/>
    </location>
</feature>
<dbReference type="AlphaFoldDB" id="A0A517XN38"/>
<dbReference type="OrthoDB" id="9772097at2"/>
<keyword evidence="4" id="KW-1185">Reference proteome</keyword>
<dbReference type="InterPro" id="IPR008972">
    <property type="entry name" value="Cupredoxin"/>
</dbReference>
<protein>
    <recommendedName>
        <fullName evidence="5">Rhamnogalacturonan lyase domain-containing protein</fullName>
    </recommendedName>
</protein>
<evidence type="ECO:0000313" key="3">
    <source>
        <dbReference type="EMBL" id="QDU18918.1"/>
    </source>
</evidence>
<gene>
    <name evidence="3" type="ORF">ETAA1_08140</name>
</gene>
<dbReference type="RefSeq" id="WP_145234531.1">
    <property type="nucleotide sequence ID" value="NZ_CP036273.1"/>
</dbReference>
<dbReference type="SUPFAM" id="SSF117074">
    <property type="entry name" value="Hypothetical protein PA1324"/>
    <property type="match status" value="1"/>
</dbReference>
<sequence length="258" mass="28049" precursor="true">MRVALLLLVATVATLGAQPPVPRATVTGRVVLPASVPVPEAKSIKTTYDREHCGNAVPDESVVVDAKTRGVRDVVVWLRPDDPDPKSNLGPADLPPADAKRKPADVVIELKGCQFVPHVATARTGDTLVFRFTDPCAHSLIFPADNFGRTQLPIPEKGEWRRPVPADATVFPFKCSIHPWMEGHLRVFDHPYHAVTDAAGRYTIRDAPAGKYRLVYWHPIVGYRDGKDGRSGVPVVVAAGLDGTQALPPVGFDITRRP</sequence>
<dbReference type="Gene3D" id="2.60.40.420">
    <property type="entry name" value="Cupredoxins - blue copper proteins"/>
    <property type="match status" value="1"/>
</dbReference>
<dbReference type="EMBL" id="CP036273">
    <property type="protein sequence ID" value="QDU18918.1"/>
    <property type="molecule type" value="Genomic_DNA"/>
</dbReference>
<evidence type="ECO:0000313" key="4">
    <source>
        <dbReference type="Proteomes" id="UP000319576"/>
    </source>
</evidence>
<proteinExistence type="predicted"/>
<feature type="region of interest" description="Disordered" evidence="1">
    <location>
        <begin position="79"/>
        <end position="100"/>
    </location>
</feature>
<dbReference type="Proteomes" id="UP000319576">
    <property type="component" value="Chromosome"/>
</dbReference>
<dbReference type="SUPFAM" id="SSF49503">
    <property type="entry name" value="Cupredoxins"/>
    <property type="match status" value="1"/>
</dbReference>
<evidence type="ECO:0000256" key="2">
    <source>
        <dbReference type="SAM" id="SignalP"/>
    </source>
</evidence>
<evidence type="ECO:0008006" key="5">
    <source>
        <dbReference type="Google" id="ProtNLM"/>
    </source>
</evidence>
<organism evidence="3 4">
    <name type="scientific">Urbifossiella limnaea</name>
    <dbReference type="NCBI Taxonomy" id="2528023"/>
    <lineage>
        <taxon>Bacteria</taxon>
        <taxon>Pseudomonadati</taxon>
        <taxon>Planctomycetota</taxon>
        <taxon>Planctomycetia</taxon>
        <taxon>Gemmatales</taxon>
        <taxon>Gemmataceae</taxon>
        <taxon>Urbifossiella</taxon>
    </lineage>
</organism>
<reference evidence="3 4" key="1">
    <citation type="submission" date="2019-02" db="EMBL/GenBank/DDBJ databases">
        <title>Deep-cultivation of Planctomycetes and their phenomic and genomic characterization uncovers novel biology.</title>
        <authorList>
            <person name="Wiegand S."/>
            <person name="Jogler M."/>
            <person name="Boedeker C."/>
            <person name="Pinto D."/>
            <person name="Vollmers J."/>
            <person name="Rivas-Marin E."/>
            <person name="Kohn T."/>
            <person name="Peeters S.H."/>
            <person name="Heuer A."/>
            <person name="Rast P."/>
            <person name="Oberbeckmann S."/>
            <person name="Bunk B."/>
            <person name="Jeske O."/>
            <person name="Meyerdierks A."/>
            <person name="Storesund J.E."/>
            <person name="Kallscheuer N."/>
            <person name="Luecker S."/>
            <person name="Lage O.M."/>
            <person name="Pohl T."/>
            <person name="Merkel B.J."/>
            <person name="Hornburger P."/>
            <person name="Mueller R.-W."/>
            <person name="Bruemmer F."/>
            <person name="Labrenz M."/>
            <person name="Spormann A.M."/>
            <person name="Op den Camp H."/>
            <person name="Overmann J."/>
            <person name="Amann R."/>
            <person name="Jetten M.S.M."/>
            <person name="Mascher T."/>
            <person name="Medema M.H."/>
            <person name="Devos D.P."/>
            <person name="Kaster A.-K."/>
            <person name="Ovreas L."/>
            <person name="Rohde M."/>
            <person name="Galperin M.Y."/>
            <person name="Jogler C."/>
        </authorList>
    </citation>
    <scope>NUCLEOTIDE SEQUENCE [LARGE SCALE GENOMIC DNA]</scope>
    <source>
        <strain evidence="3 4">ETA_A1</strain>
    </source>
</reference>
<keyword evidence="2" id="KW-0732">Signal</keyword>
<accession>A0A517XN38</accession>
<name>A0A517XN38_9BACT</name>
<feature type="signal peptide" evidence="2">
    <location>
        <begin position="1"/>
        <end position="17"/>
    </location>
</feature>
<evidence type="ECO:0000256" key="1">
    <source>
        <dbReference type="SAM" id="MobiDB-lite"/>
    </source>
</evidence>